<proteinExistence type="predicted"/>
<accession>A0A8S1VF53</accession>
<name>A0A8S1VF53_9CILI</name>
<dbReference type="Proteomes" id="UP000689195">
    <property type="component" value="Unassembled WGS sequence"/>
</dbReference>
<evidence type="ECO:0000256" key="1">
    <source>
        <dbReference type="PROSITE-ProRule" id="PRU00042"/>
    </source>
</evidence>
<feature type="domain" description="C2H2-type" evidence="2">
    <location>
        <begin position="699"/>
        <end position="729"/>
    </location>
</feature>
<dbReference type="PROSITE" id="PS00028">
    <property type="entry name" value="ZINC_FINGER_C2H2_1"/>
    <property type="match status" value="1"/>
</dbReference>
<dbReference type="AlphaFoldDB" id="A0A8S1VF53"/>
<dbReference type="InterPro" id="IPR013087">
    <property type="entry name" value="Znf_C2H2_type"/>
</dbReference>
<comment type="caution">
    <text evidence="3">The sequence shown here is derived from an EMBL/GenBank/DDBJ whole genome shotgun (WGS) entry which is preliminary data.</text>
</comment>
<dbReference type="OrthoDB" id="307910at2759"/>
<evidence type="ECO:0000259" key="2">
    <source>
        <dbReference type="PROSITE" id="PS50157"/>
    </source>
</evidence>
<keyword evidence="1" id="KW-0479">Metal-binding</keyword>
<dbReference type="PROSITE" id="PS50157">
    <property type="entry name" value="ZINC_FINGER_C2H2_2"/>
    <property type="match status" value="1"/>
</dbReference>
<organism evidence="3 4">
    <name type="scientific">Paramecium pentaurelia</name>
    <dbReference type="NCBI Taxonomy" id="43138"/>
    <lineage>
        <taxon>Eukaryota</taxon>
        <taxon>Sar</taxon>
        <taxon>Alveolata</taxon>
        <taxon>Ciliophora</taxon>
        <taxon>Intramacronucleata</taxon>
        <taxon>Oligohymenophorea</taxon>
        <taxon>Peniculida</taxon>
        <taxon>Parameciidae</taxon>
        <taxon>Paramecium</taxon>
    </lineage>
</organism>
<evidence type="ECO:0000313" key="4">
    <source>
        <dbReference type="Proteomes" id="UP000689195"/>
    </source>
</evidence>
<protein>
    <recommendedName>
        <fullName evidence="2">C2H2-type domain-containing protein</fullName>
    </recommendedName>
</protein>
<keyword evidence="4" id="KW-1185">Reference proteome</keyword>
<reference evidence="3" key="1">
    <citation type="submission" date="2021-01" db="EMBL/GenBank/DDBJ databases">
        <authorList>
            <consortium name="Genoscope - CEA"/>
            <person name="William W."/>
        </authorList>
    </citation>
    <scope>NUCLEOTIDE SEQUENCE</scope>
</reference>
<dbReference type="EMBL" id="CAJJDO010000062">
    <property type="protein sequence ID" value="CAD8175005.1"/>
    <property type="molecule type" value="Genomic_DNA"/>
</dbReference>
<sequence>MQQQAIQDIETQANQLLESVYQRKSESINSYSKLKRQEEALDLGFASVGFPDESMDCEAVYEILQPGFIFEVIVSKKNIAKGRLDVILQKFLAFSDKCLTSQHQVRQADFQQFKKQKHLLSQLSQINVMRMKGIIYEQDVIEDFSIFTYYINFEKIQVGDHLNAVLIDKTKMTMSLKNKSIMGGKQWSLKSLQNPSHFDNWLYFRLGYAKQIGVNFQYQVMNEEERQKAQESINANLKFKEETGILKMDYQIEQDGFFSNKQNYLFMMQSLGLSQNASFTNRNNLKTFMKINLDHRRHFQVCLSNQISNRFTFANRRVKAIIEKQQKNKKNIIHIYKFFYLYIQFKFYINIQIYKYINIFYQIIMLPKFQNSFAQDKNLQTLIESFNQSQKNPGPIPRNRIQNSFPYIPGTMRPSTGQQALNIFQEKLQFILQSNPVINTTFLNDQQDIIFKFTLGSKILQIVTLDRPMKDQKEDDQSMNPYLQSTYPYHSLHKLKIDFRLEDTDEIEVNGNDNTVTILTKAQIKQQKNDQTKKQIQCIHQDIVNKNEAQIVQIQMKFLREWHLKLGNNLYVARKALQDYFKSLAMPKIKFIAFDNQVPGPEQPIIHSSQDLNKKQQIIKTEVKQEPEKEQEEIEQPAQISDKDLQNLFPLVSEEFVQRQREALDKKNSTTEEKIKRLFEEVRIKQFKSQPYSADKNFFRCPYHKCQKGYKKPNQLKNHMKQNHQRLSEIGFTIDDNGEFKYNERILDYCLLLWKVYPNFVKSVINETRQRKDQPNT</sequence>
<keyword evidence="1" id="KW-0862">Zinc</keyword>
<dbReference type="GO" id="GO:0008270">
    <property type="term" value="F:zinc ion binding"/>
    <property type="evidence" value="ECO:0007669"/>
    <property type="project" value="UniProtKB-KW"/>
</dbReference>
<evidence type="ECO:0000313" key="3">
    <source>
        <dbReference type="EMBL" id="CAD8175005.1"/>
    </source>
</evidence>
<keyword evidence="1" id="KW-0863">Zinc-finger</keyword>
<gene>
    <name evidence="3" type="ORF">PPENT_87.1.T0620105</name>
</gene>